<keyword evidence="5 6" id="KW-0482">Metalloprotease</keyword>
<dbReference type="GO" id="GO:0008237">
    <property type="term" value="F:metallopeptidase activity"/>
    <property type="evidence" value="ECO:0007669"/>
    <property type="project" value="UniProtKB-KW"/>
</dbReference>
<keyword evidence="4 6" id="KW-0862">Zinc</keyword>
<evidence type="ECO:0000313" key="8">
    <source>
        <dbReference type="EMBL" id="UXH40611.1"/>
    </source>
</evidence>
<accession>A0ABY6ALQ8</accession>
<organism evidence="8 9">
    <name type="scientific">Pseudomonas promysalinigenes</name>
    <dbReference type="NCBI Taxonomy" id="485898"/>
    <lineage>
        <taxon>Bacteria</taxon>
        <taxon>Pseudomonadati</taxon>
        <taxon>Pseudomonadota</taxon>
        <taxon>Gammaproteobacteria</taxon>
        <taxon>Pseudomonadales</taxon>
        <taxon>Pseudomonadaceae</taxon>
        <taxon>Pseudomonas</taxon>
    </lineage>
</organism>
<dbReference type="Pfam" id="PF20944">
    <property type="entry name" value="StcE_b-sandwich"/>
    <property type="match status" value="1"/>
</dbReference>
<name>A0ABY6ALQ8_9PSED</name>
<evidence type="ECO:0000256" key="6">
    <source>
        <dbReference type="PROSITE-ProRule" id="PRU01031"/>
    </source>
</evidence>
<keyword evidence="3 6" id="KW-0378">Hydrolase</keyword>
<evidence type="ECO:0000256" key="1">
    <source>
        <dbReference type="ARBA" id="ARBA00022670"/>
    </source>
</evidence>
<reference evidence="8" key="1">
    <citation type="submission" date="2022-09" db="EMBL/GenBank/DDBJ databases">
        <title>Complete genome sequence of Pseudomonas promysalinigenes strain RL-WG26, a newly isolated PGPR with the potential for plant salinity stress alleviation.</title>
        <authorList>
            <person name="Ren L."/>
            <person name="Wang G."/>
            <person name="Hu H."/>
        </authorList>
    </citation>
    <scope>NUCLEOTIDE SEQUENCE</scope>
    <source>
        <strain evidence="8">RL-WG26</strain>
    </source>
</reference>
<protein>
    <submittedName>
        <fullName evidence="8">M66 family metalloprotease</fullName>
    </submittedName>
</protein>
<dbReference type="Gene3D" id="2.60.120.1230">
    <property type="match status" value="3"/>
</dbReference>
<proteinExistence type="predicted"/>
<dbReference type="PANTHER" id="PTHR39540">
    <property type="match status" value="1"/>
</dbReference>
<dbReference type="CDD" id="cd00161">
    <property type="entry name" value="beta-trefoil_Ricin-like"/>
    <property type="match status" value="1"/>
</dbReference>
<comment type="cofactor">
    <cofactor evidence="6">
        <name>Zn(2+)</name>
        <dbReference type="ChEBI" id="CHEBI:29105"/>
    </cofactor>
    <text evidence="6">Binds 1 zinc ion per subunit.</text>
</comment>
<feature type="binding site" evidence="6">
    <location>
        <position position="531"/>
    </location>
    <ligand>
        <name>Zn(2+)</name>
        <dbReference type="ChEBI" id="CHEBI:29105"/>
        <note>catalytic</note>
    </ligand>
</feature>
<dbReference type="EMBL" id="CP104557">
    <property type="protein sequence ID" value="UXH40611.1"/>
    <property type="molecule type" value="Genomic_DNA"/>
</dbReference>
<feature type="domain" description="Peptidase M66" evidence="7">
    <location>
        <begin position="378"/>
        <end position="632"/>
    </location>
</feature>
<feature type="active site" evidence="6">
    <location>
        <position position="528"/>
    </location>
</feature>
<keyword evidence="9" id="KW-1185">Reference proteome</keyword>
<evidence type="ECO:0000259" key="7">
    <source>
        <dbReference type="PROSITE" id="PS51694"/>
    </source>
</evidence>
<dbReference type="Pfam" id="PF12561">
    <property type="entry name" value="TagA"/>
    <property type="match status" value="1"/>
</dbReference>
<feature type="binding site" evidence="6">
    <location>
        <position position="537"/>
    </location>
    <ligand>
        <name>Zn(2+)</name>
        <dbReference type="ChEBI" id="CHEBI:29105"/>
        <note>catalytic</note>
    </ligand>
</feature>
<dbReference type="InterPro" id="IPR022218">
    <property type="entry name" value="TagA_dom"/>
</dbReference>
<dbReference type="InterPro" id="IPR048990">
    <property type="entry name" value="StcE_b-sandwich"/>
</dbReference>
<keyword evidence="2 6" id="KW-0479">Metal-binding</keyword>
<gene>
    <name evidence="8" type="ORF">N5C08_03385</name>
</gene>
<sequence>MSDESVLTVVNGELVLRPYIGSLSQRFRIQNQGDGSIGIRTAADHNTAVTMSETGVWLSEYKGNTWQSLVLDNHVDGSVTIMNMYIPVELQATTLGVVPKSVNTGSLARRFYVEHVNDTVVFRKLSQVFNTDERVNDLRGALQGSVRFAQSQVIPVTPKSGDQQPHLVSRRKTLVMIELFRPAEEVLAYVYDEQSKPVGTLHMRAPNLLPNTIYHSDGVFENDDDAVLSSPVHTVDSQEELDGFSQVQVAERHALSDSYERVEVQLSDHAWLPEMHLPAVGSGKLRSVLVNNKTQHAITVYYDGEAVPVLKGACVKFCAVEGRWANSVAFDNRVLTYSEDAWSEVMPASWVRPGMSIHFYAGGVSGVLDNIKVGGASELLVNTIDIGMLTPPRNQYAFATTPGAHREYYQNIPVARMVVSDYQALHLTEVMLPDGTLLTDFDPSHGDAHNGTMREQTGKILVSLGMNHANYGIHTSPGDNQWSPYTAAQLTAHNSRGKYANGVVVHGLSGGGSMVTLDASLGNELSHEFGHNYSLGHYPGEFDGSIHRPAHAPNSTWGWDMDLNRFIPNFAPEVTHEENCLEGQCQAPFFGRRFGSDAMAGGYPMGSLNRFTLHTPYVATRIQQFMESKAVFSEDSPTGFRKWDPATHSMEAYVNSVDVMDHVVLSNDDLSELNIALRLWPGFMVKVRMSDGDWAPRIVVPPATPHSRSLFSVEHNAGYDTELRINGQNVTIGRGFSKIYVAEGASWVEAKFLDASMSRVTASNDDLGQARLASLLDRYRVLGIAMRDGDWADNIYVPPAAASNKGRILQIDHAASYPTNLNINGLIVPISRGMKKYYESDGSMWRERPQFVDKAVAQKPHAHGVPVTTVIGYYDPENILPAYIYPALHGAYGYVYEPDEATRRVKVWQLRLTSEGRVSTFELPSYRLSAKVMNKFHVNVRASSKPLQVAIIYDGRIIKSADLSPAERPLTYTVNGE</sequence>
<dbReference type="RefSeq" id="WP_261744707.1">
    <property type="nucleotide sequence ID" value="NZ_CP104557.1"/>
</dbReference>
<evidence type="ECO:0000256" key="4">
    <source>
        <dbReference type="ARBA" id="ARBA00022833"/>
    </source>
</evidence>
<dbReference type="PROSITE" id="PS51694">
    <property type="entry name" value="PEPTIDASE_M66"/>
    <property type="match status" value="1"/>
</dbReference>
<evidence type="ECO:0000256" key="5">
    <source>
        <dbReference type="ARBA" id="ARBA00023049"/>
    </source>
</evidence>
<dbReference type="InterPro" id="IPR051256">
    <property type="entry name" value="Dictomallein"/>
</dbReference>
<evidence type="ECO:0000313" key="9">
    <source>
        <dbReference type="Proteomes" id="UP001064504"/>
    </source>
</evidence>
<keyword evidence="1 6" id="KW-0645">Protease</keyword>
<dbReference type="InterPro" id="IPR019503">
    <property type="entry name" value="Peptidase_M66_dom"/>
</dbReference>
<evidence type="ECO:0000256" key="3">
    <source>
        <dbReference type="ARBA" id="ARBA00022801"/>
    </source>
</evidence>
<dbReference type="PANTHER" id="PTHR39540:SF1">
    <property type="entry name" value="DICTOMALLEIN-1-RELATED"/>
    <property type="match status" value="1"/>
</dbReference>
<feature type="binding site" evidence="6">
    <location>
        <position position="527"/>
    </location>
    <ligand>
        <name>Zn(2+)</name>
        <dbReference type="ChEBI" id="CHEBI:29105"/>
        <note>catalytic</note>
    </ligand>
</feature>
<dbReference type="Proteomes" id="UP001064504">
    <property type="component" value="Chromosome"/>
</dbReference>
<evidence type="ECO:0000256" key="2">
    <source>
        <dbReference type="ARBA" id="ARBA00022723"/>
    </source>
</evidence>
<dbReference type="Pfam" id="PF10462">
    <property type="entry name" value="Peptidase_M66"/>
    <property type="match status" value="1"/>
</dbReference>